<feature type="region of interest" description="Disordered" evidence="2">
    <location>
        <begin position="43"/>
        <end position="67"/>
    </location>
</feature>
<feature type="compositionally biased region" description="Basic and acidic residues" evidence="2">
    <location>
        <begin position="43"/>
        <end position="53"/>
    </location>
</feature>
<dbReference type="GO" id="GO:0005829">
    <property type="term" value="C:cytosol"/>
    <property type="evidence" value="ECO:0007669"/>
    <property type="project" value="TreeGrafter"/>
</dbReference>
<evidence type="ECO:0000313" key="4">
    <source>
        <dbReference type="EMBL" id="MBK1618702.1"/>
    </source>
</evidence>
<organism evidence="4 5">
    <name type="scientific">Lamprobacter modestohalophilus</name>
    <dbReference type="NCBI Taxonomy" id="1064514"/>
    <lineage>
        <taxon>Bacteria</taxon>
        <taxon>Pseudomonadati</taxon>
        <taxon>Pseudomonadota</taxon>
        <taxon>Gammaproteobacteria</taxon>
        <taxon>Chromatiales</taxon>
        <taxon>Chromatiaceae</taxon>
        <taxon>Lamprobacter</taxon>
    </lineage>
</organism>
<evidence type="ECO:0000259" key="3">
    <source>
        <dbReference type="PROSITE" id="PS51192"/>
    </source>
</evidence>
<dbReference type="SUPFAM" id="SSF52540">
    <property type="entry name" value="P-loop containing nucleoside triphosphate hydrolases"/>
    <property type="match status" value="2"/>
</dbReference>
<reference evidence="4 5" key="1">
    <citation type="journal article" date="2020" name="Microorganisms">
        <title>Osmotic Adaptation and Compatible Solute Biosynthesis of Phototrophic Bacteria as Revealed from Genome Analyses.</title>
        <authorList>
            <person name="Imhoff J.F."/>
            <person name="Rahn T."/>
            <person name="Kunzel S."/>
            <person name="Keller A."/>
            <person name="Neulinger S.C."/>
        </authorList>
    </citation>
    <scope>NUCLEOTIDE SEQUENCE [LARGE SCALE GENOMIC DNA]</scope>
    <source>
        <strain evidence="4 5">DSM 25653</strain>
    </source>
</reference>
<dbReference type="PROSITE" id="PS51192">
    <property type="entry name" value="HELICASE_ATP_BIND_1"/>
    <property type="match status" value="1"/>
</dbReference>
<dbReference type="InterPro" id="IPR050742">
    <property type="entry name" value="Helicase_Restrict-Modif_Enz"/>
</dbReference>
<dbReference type="GO" id="GO:0016787">
    <property type="term" value="F:hydrolase activity"/>
    <property type="evidence" value="ECO:0007669"/>
    <property type="project" value="InterPro"/>
</dbReference>
<dbReference type="Pfam" id="PF04851">
    <property type="entry name" value="ResIII"/>
    <property type="match status" value="1"/>
</dbReference>
<dbReference type="Proteomes" id="UP001138768">
    <property type="component" value="Unassembled WGS sequence"/>
</dbReference>
<dbReference type="InterPro" id="IPR027417">
    <property type="entry name" value="P-loop_NTPase"/>
</dbReference>
<feature type="domain" description="Helicase ATP-binding" evidence="3">
    <location>
        <begin position="463"/>
        <end position="613"/>
    </location>
</feature>
<dbReference type="EMBL" id="NRRY01000012">
    <property type="protein sequence ID" value="MBK1618702.1"/>
    <property type="molecule type" value="Genomic_DNA"/>
</dbReference>
<dbReference type="Pfam" id="PF22548">
    <property type="entry name" value="AEP-TOTE"/>
    <property type="match status" value="1"/>
</dbReference>
<proteinExistence type="predicted"/>
<sequence>MLRRHRKSLEDEIAHAEARLSELERERGQLSLKLTDLRQQLRSETGVQDRADWQARASTPQYPAPTTPDEKIALFMDRFRGRRDVYPKLWINASKGRKGYSPACGNEWARGLCAKVDPKPKVKCGDCQHQAFLPVTKQVVRDHLQGRHVIGVYPMLADETCCFLAIDFDKAGWQNDVAAVAETCRNRAVPHAIERSRSGNGAHLWIFFNAPVPATIARKLGCYLLTETMARRHELPMTSYDRLFPNQDTLPKGGFGNLIALPFQHEPRQQGHSVFIDEQGSPYQDQWGFLASIPRLCPDEVDALVQEATERGHIIGVRQGGLSDDEEATAPWRRPPSHRAPRLDITEKLPPHIRAVSSQLLFVETAGLPSVLISQIKRLAAFQNPDFYKKQAMRLSTALTPRIISCAEEHPEHLGLPRGCLDALQALLSEHSVELIIDDQRTDGAALEVAFQGALTALQAQAVETLAAHDIGVLIAPPGSGKTVIGINLLARRRRSTLILVHRTQLLEQWVAQLGVFLGLAPSEIGQVGGGKRKPNGQLDVAMIQSLVRKDSVDDLVASYGQVIVDECHHVPAVSFERVMREVKARCVIGLTATPQRRDGHHPILTLQLGPVRFAIDAKHQAAARPFEHRLILRETDFRLADADADIGIQELYRQLAADDARNQMILHDVTQALSEGRSPILLTERRDHLARLAEQLTDVAKHLIVLQGGMKTKERQAAVERLASIPAGEPRLVIAIGKFIGEGFDDTRLDTLFLAMPFSWKGTLVQYVGRLHRRHEAKTEVRVIDYVDRQVPMLARMLDKRMQGYRGMGYQL</sequence>
<feature type="coiled-coil region" evidence="1">
    <location>
        <begin position="6"/>
        <end position="40"/>
    </location>
</feature>
<evidence type="ECO:0000313" key="5">
    <source>
        <dbReference type="Proteomes" id="UP001138768"/>
    </source>
</evidence>
<keyword evidence="5" id="KW-1185">Reference proteome</keyword>
<accession>A0A9X0W7Y2</accession>
<evidence type="ECO:0000256" key="2">
    <source>
        <dbReference type="SAM" id="MobiDB-lite"/>
    </source>
</evidence>
<dbReference type="GO" id="GO:0005524">
    <property type="term" value="F:ATP binding"/>
    <property type="evidence" value="ECO:0007669"/>
    <property type="project" value="InterPro"/>
</dbReference>
<dbReference type="CDD" id="cd17926">
    <property type="entry name" value="DEXHc_RE"/>
    <property type="match status" value="1"/>
</dbReference>
<keyword evidence="4" id="KW-0540">Nuclease</keyword>
<dbReference type="PANTHER" id="PTHR47396">
    <property type="entry name" value="TYPE I RESTRICTION ENZYME ECOKI R PROTEIN"/>
    <property type="match status" value="1"/>
</dbReference>
<keyword evidence="4" id="KW-0378">Hydrolase</keyword>
<dbReference type="SMART" id="SM00487">
    <property type="entry name" value="DEXDc"/>
    <property type="match status" value="1"/>
</dbReference>
<comment type="caution">
    <text evidence="4">The sequence shown here is derived from an EMBL/GenBank/DDBJ whole genome shotgun (WGS) entry which is preliminary data.</text>
</comment>
<dbReference type="Gene3D" id="3.40.50.300">
    <property type="entry name" value="P-loop containing nucleotide triphosphate hydrolases"/>
    <property type="match status" value="2"/>
</dbReference>
<dbReference type="CDD" id="cd18785">
    <property type="entry name" value="SF2_C"/>
    <property type="match status" value="1"/>
</dbReference>
<name>A0A9X0W7Y2_9GAMM</name>
<dbReference type="RefSeq" id="WP_200242850.1">
    <property type="nucleotide sequence ID" value="NZ_NRRY01000012.1"/>
</dbReference>
<dbReference type="InterPro" id="IPR006935">
    <property type="entry name" value="Helicase/UvrB_N"/>
</dbReference>
<dbReference type="InterPro" id="IPR014001">
    <property type="entry name" value="Helicase_ATP-bd"/>
</dbReference>
<keyword evidence="1" id="KW-0175">Coiled coil</keyword>
<evidence type="ECO:0000256" key="1">
    <source>
        <dbReference type="SAM" id="Coils"/>
    </source>
</evidence>
<dbReference type="AlphaFoldDB" id="A0A9X0W7Y2"/>
<dbReference type="InterPro" id="IPR054347">
    <property type="entry name" value="TOTE_primase"/>
</dbReference>
<dbReference type="GO" id="GO:0003677">
    <property type="term" value="F:DNA binding"/>
    <property type="evidence" value="ECO:0007669"/>
    <property type="project" value="InterPro"/>
</dbReference>
<gene>
    <name evidence="4" type="ORF">CKO42_09700</name>
</gene>
<dbReference type="GO" id="GO:0004519">
    <property type="term" value="F:endonuclease activity"/>
    <property type="evidence" value="ECO:0007669"/>
    <property type="project" value="UniProtKB-KW"/>
</dbReference>
<dbReference type="PANTHER" id="PTHR47396:SF1">
    <property type="entry name" value="ATP-DEPENDENT HELICASE IRC3-RELATED"/>
    <property type="match status" value="1"/>
</dbReference>
<protein>
    <submittedName>
        <fullName evidence="4">Restriction endonuclease subunit R</fullName>
    </submittedName>
</protein>
<keyword evidence="4" id="KW-0255">Endonuclease</keyword>